<dbReference type="InterPro" id="IPR003717">
    <property type="entry name" value="RecO"/>
</dbReference>
<dbReference type="InterPro" id="IPR037278">
    <property type="entry name" value="ARFGAP/RecO"/>
</dbReference>
<evidence type="ECO:0000256" key="6">
    <source>
        <dbReference type="ARBA" id="ARBA00033409"/>
    </source>
</evidence>
<organism evidence="9 10">
    <name type="scientific">Phormidesmis priestleyi ULC007</name>
    <dbReference type="NCBI Taxonomy" id="1920490"/>
    <lineage>
        <taxon>Bacteria</taxon>
        <taxon>Bacillati</taxon>
        <taxon>Cyanobacteriota</taxon>
        <taxon>Cyanophyceae</taxon>
        <taxon>Leptolyngbyales</taxon>
        <taxon>Leptolyngbyaceae</taxon>
        <taxon>Phormidesmis</taxon>
    </lineage>
</organism>
<dbReference type="AlphaFoldDB" id="A0A2T1DFB9"/>
<sequence length="285" mass="31104">MSRTYKAIGINLKSMPFGEADRLLTVLTREFGLIRAVAVGARKQNSRLGGRSGLFVVNDLLIAKGRSLDKITQADTLESYPKLGGDLRKLTAGQYLAEVTLQQALSDQPQDDLFYLLNEHLARLERSPSSQVLAHLSHAVFQLLVLAGIAPQVHQCCVTQTILKPDLADSSWQAGFSTIGGGAVTLDALEQLQIQDGGKGTGKYIPSRHSKKARLNMPISAIELSLLQELASPDLPPNSATAEEAWFAIERLLRYYAQYHFDQPIRSATLIDSCFAPALFSEPSA</sequence>
<proteinExistence type="inferred from homology"/>
<protein>
    <recommendedName>
        <fullName evidence="2 7">DNA repair protein RecO</fullName>
    </recommendedName>
    <alternativeName>
        <fullName evidence="6 7">Recombination protein O</fullName>
    </alternativeName>
</protein>
<dbReference type="GO" id="GO:0006302">
    <property type="term" value="P:double-strand break repair"/>
    <property type="evidence" value="ECO:0007669"/>
    <property type="project" value="TreeGrafter"/>
</dbReference>
<evidence type="ECO:0000256" key="5">
    <source>
        <dbReference type="ARBA" id="ARBA00023204"/>
    </source>
</evidence>
<dbReference type="NCBIfam" id="TIGR00613">
    <property type="entry name" value="reco"/>
    <property type="match status" value="1"/>
</dbReference>
<comment type="function">
    <text evidence="7">Involved in DNA repair and RecF pathway recombination.</text>
</comment>
<dbReference type="Gene3D" id="2.40.50.140">
    <property type="entry name" value="Nucleic acid-binding proteins"/>
    <property type="match status" value="1"/>
</dbReference>
<name>A0A2T1DFB9_9CYAN</name>
<gene>
    <name evidence="7" type="primary">recO</name>
    <name evidence="9" type="ORF">C7B65_12825</name>
</gene>
<reference evidence="9 10" key="1">
    <citation type="submission" date="2018-02" db="EMBL/GenBank/DDBJ databases">
        <authorList>
            <person name="Cohen D.B."/>
            <person name="Kent A.D."/>
        </authorList>
    </citation>
    <scope>NUCLEOTIDE SEQUENCE [LARGE SCALE GENOMIC DNA]</scope>
    <source>
        <strain evidence="9 10">ULC007</strain>
    </source>
</reference>
<dbReference type="InterPro" id="IPR022572">
    <property type="entry name" value="DNA_rep/recomb_RecO_N"/>
</dbReference>
<evidence type="ECO:0000256" key="1">
    <source>
        <dbReference type="ARBA" id="ARBA00007452"/>
    </source>
</evidence>
<dbReference type="Proteomes" id="UP000238634">
    <property type="component" value="Unassembled WGS sequence"/>
</dbReference>
<dbReference type="PANTHER" id="PTHR33991:SF1">
    <property type="entry name" value="DNA REPAIR PROTEIN RECO"/>
    <property type="match status" value="1"/>
</dbReference>
<keyword evidence="5 7" id="KW-0234">DNA repair</keyword>
<evidence type="ECO:0000259" key="8">
    <source>
        <dbReference type="Pfam" id="PF11967"/>
    </source>
</evidence>
<evidence type="ECO:0000313" key="9">
    <source>
        <dbReference type="EMBL" id="PSB19155.1"/>
    </source>
</evidence>
<accession>A0A2T1DFB9</accession>
<evidence type="ECO:0000256" key="7">
    <source>
        <dbReference type="HAMAP-Rule" id="MF_00201"/>
    </source>
</evidence>
<comment type="caution">
    <text evidence="9">The sequence shown here is derived from an EMBL/GenBank/DDBJ whole genome shotgun (WGS) entry which is preliminary data.</text>
</comment>
<dbReference type="HAMAP" id="MF_00201">
    <property type="entry name" value="RecO"/>
    <property type="match status" value="1"/>
</dbReference>
<dbReference type="Gene3D" id="1.20.1440.120">
    <property type="entry name" value="Recombination protein O, C-terminal domain"/>
    <property type="match status" value="1"/>
</dbReference>
<dbReference type="PANTHER" id="PTHR33991">
    <property type="entry name" value="DNA REPAIR PROTEIN RECO"/>
    <property type="match status" value="1"/>
</dbReference>
<dbReference type="SUPFAM" id="SSF57863">
    <property type="entry name" value="ArfGap/RecO-like zinc finger"/>
    <property type="match status" value="1"/>
</dbReference>
<dbReference type="RefSeq" id="WP_073070430.1">
    <property type="nucleotide sequence ID" value="NZ_MPPI01000007.1"/>
</dbReference>
<evidence type="ECO:0000256" key="3">
    <source>
        <dbReference type="ARBA" id="ARBA00022763"/>
    </source>
</evidence>
<dbReference type="GO" id="GO:0006310">
    <property type="term" value="P:DNA recombination"/>
    <property type="evidence" value="ECO:0007669"/>
    <property type="project" value="UniProtKB-UniRule"/>
</dbReference>
<dbReference type="EMBL" id="PVWG01000012">
    <property type="protein sequence ID" value="PSB19155.1"/>
    <property type="molecule type" value="Genomic_DNA"/>
</dbReference>
<keyword evidence="4 7" id="KW-0233">DNA recombination</keyword>
<evidence type="ECO:0000256" key="4">
    <source>
        <dbReference type="ARBA" id="ARBA00023172"/>
    </source>
</evidence>
<dbReference type="GO" id="GO:0043590">
    <property type="term" value="C:bacterial nucleoid"/>
    <property type="evidence" value="ECO:0007669"/>
    <property type="project" value="TreeGrafter"/>
</dbReference>
<reference evidence="9 10" key="2">
    <citation type="submission" date="2018-03" db="EMBL/GenBank/DDBJ databases">
        <title>The ancient ancestry and fast evolution of plastids.</title>
        <authorList>
            <person name="Moore K.R."/>
            <person name="Magnabosco C."/>
            <person name="Momper L."/>
            <person name="Gold D.A."/>
            <person name="Bosak T."/>
            <person name="Fournier G.P."/>
        </authorList>
    </citation>
    <scope>NUCLEOTIDE SEQUENCE [LARGE SCALE GENOMIC DNA]</scope>
    <source>
        <strain evidence="9 10">ULC007</strain>
    </source>
</reference>
<keyword evidence="3 7" id="KW-0227">DNA damage</keyword>
<dbReference type="SUPFAM" id="SSF50249">
    <property type="entry name" value="Nucleic acid-binding proteins"/>
    <property type="match status" value="1"/>
</dbReference>
<dbReference type="Pfam" id="PF02565">
    <property type="entry name" value="RecO_C"/>
    <property type="match status" value="1"/>
</dbReference>
<dbReference type="InterPro" id="IPR042242">
    <property type="entry name" value="RecO_C"/>
</dbReference>
<keyword evidence="10" id="KW-1185">Reference proteome</keyword>
<evidence type="ECO:0000256" key="2">
    <source>
        <dbReference type="ARBA" id="ARBA00021310"/>
    </source>
</evidence>
<evidence type="ECO:0000313" key="10">
    <source>
        <dbReference type="Proteomes" id="UP000238634"/>
    </source>
</evidence>
<feature type="domain" description="DNA replication/recombination mediator RecO N-terminal" evidence="8">
    <location>
        <begin position="1"/>
        <end position="80"/>
    </location>
</feature>
<dbReference type="Pfam" id="PF11967">
    <property type="entry name" value="RecO_N"/>
    <property type="match status" value="1"/>
</dbReference>
<dbReference type="InterPro" id="IPR012340">
    <property type="entry name" value="NA-bd_OB-fold"/>
</dbReference>
<comment type="similarity">
    <text evidence="1 7">Belongs to the RecO family.</text>
</comment>
<dbReference type="OrthoDB" id="9797083at2"/>
<dbReference type="STRING" id="1920490.GCA_001895925_04327"/>